<comment type="cofactor">
    <cofactor evidence="9">
        <name>[4Fe-4S] cluster</name>
        <dbReference type="ChEBI" id="CHEBI:49883"/>
    </cofactor>
    <text evidence="9">Binds 1 [4Fe-4S] cluster.</text>
</comment>
<keyword evidence="4 9" id="KW-0235">DNA replication</keyword>
<dbReference type="Gene3D" id="1.20.930.80">
    <property type="match status" value="1"/>
</dbReference>
<dbReference type="EMBL" id="LT598448">
    <property type="protein sequence ID" value="SCU89251.1"/>
    <property type="molecule type" value="Genomic_DNA"/>
</dbReference>
<keyword evidence="6 9" id="KW-0408">Iron</keyword>
<keyword evidence="5 9" id="KW-0479">Metal-binding</keyword>
<dbReference type="Pfam" id="PF04104">
    <property type="entry name" value="DNA_primase_lrg"/>
    <property type="match status" value="1"/>
</dbReference>
<accession>A0A1G4JG11</accession>
<dbReference type="OrthoDB" id="421393at2759"/>
<dbReference type="Pfam" id="PF26466">
    <property type="entry name" value="DNA_primase_lrg_N"/>
    <property type="match status" value="1"/>
</dbReference>
<evidence type="ECO:0000256" key="6">
    <source>
        <dbReference type="ARBA" id="ARBA00023004"/>
    </source>
</evidence>
<dbReference type="GO" id="GO:0005658">
    <property type="term" value="C:alpha DNA polymerase:primase complex"/>
    <property type="evidence" value="ECO:0007669"/>
    <property type="project" value="TreeGrafter"/>
</dbReference>
<feature type="binding site" evidence="10">
    <location>
        <position position="462"/>
    </location>
    <ligand>
        <name>[4Fe-4S] cluster</name>
        <dbReference type="ChEBI" id="CHEBI:49883"/>
    </ligand>
</feature>
<keyword evidence="2 9" id="KW-0004">4Fe-4S</keyword>
<dbReference type="PANTHER" id="PTHR10537">
    <property type="entry name" value="DNA PRIMASE LARGE SUBUNIT"/>
    <property type="match status" value="1"/>
</dbReference>
<sequence>MFRQSKRRVTSRKNFEDQSGLSSGKFILNATTSEEEKQLYETLYDSKLSFYTIPPKGEITLEQFELWAIDRLKVLLEIESCIQRNKSAKEMEVIVKPLLQKLLPFTTDNLLERKKDYYSHFILRLCFCRSKELRDKFIRSETTLLKLRFNMMTSQDQAKFVKTLDLPLLQFISDAEKEELSTQLYQTVSSALQFQLNLTDEVQRRHYFNQERFIKLPFESVVDLVGSRQVFIKKGFAYLPQFQQLNHIANEFSSMLSSALIKTFQCIPRLNEDDRLLPILHHLSSGYDVSNFLQQEQFGQASQGEVNATTVYSEKIRENFPLCAKNLMNGLKENHHLRYQGRQQLSFFLKGIGMNVDDALQFWSDAFTSGGNLTSEKFNKEYRYNFRHNYGLEGNRINYKPWDCRTILSKPRPSRGEYHGCPYRDWNVDKLTLELSQGMNLSSTQVTSILDSVQRTEYTVACTKVFEMTHCGSTAVEVNDQTHISHPNLYYERSRQLQKKTEAPVK</sequence>
<dbReference type="AlphaFoldDB" id="A0A1G4JG11"/>
<evidence type="ECO:0000256" key="10">
    <source>
        <dbReference type="PIRSR" id="PIRSR009449-1"/>
    </source>
</evidence>
<evidence type="ECO:0000256" key="9">
    <source>
        <dbReference type="PIRNR" id="PIRNR009449"/>
    </source>
</evidence>
<name>A0A1G4JG11_9SACH</name>
<feature type="domain" description="DNA primase large subunit C-terminal" evidence="11">
    <location>
        <begin position="316"/>
        <end position="491"/>
    </location>
</feature>
<dbReference type="Proteomes" id="UP000189911">
    <property type="component" value="Chromosome D"/>
</dbReference>
<keyword evidence="8 9" id="KW-0238">DNA-binding</keyword>
<feature type="binding site" evidence="10">
    <location>
        <position position="421"/>
    </location>
    <ligand>
        <name>[4Fe-4S] cluster</name>
        <dbReference type="ChEBI" id="CHEBI:49883"/>
    </ligand>
</feature>
<evidence type="ECO:0000256" key="5">
    <source>
        <dbReference type="ARBA" id="ARBA00022723"/>
    </source>
</evidence>
<reference evidence="13" key="1">
    <citation type="submission" date="2016-03" db="EMBL/GenBank/DDBJ databases">
        <authorList>
            <person name="Devillers Hugo."/>
        </authorList>
    </citation>
    <scope>NUCLEOTIDE SEQUENCE [LARGE SCALE GENOMIC DNA]</scope>
</reference>
<evidence type="ECO:0000256" key="7">
    <source>
        <dbReference type="ARBA" id="ARBA00023014"/>
    </source>
</evidence>
<evidence type="ECO:0000256" key="4">
    <source>
        <dbReference type="ARBA" id="ARBA00022705"/>
    </source>
</evidence>
<dbReference type="InterPro" id="IPR058560">
    <property type="entry name" value="DNA_primase_C"/>
</dbReference>
<feature type="binding site" evidence="10">
    <location>
        <position position="404"/>
    </location>
    <ligand>
        <name>[4Fe-4S] cluster</name>
        <dbReference type="ChEBI" id="CHEBI:49883"/>
    </ligand>
</feature>
<comment type="function">
    <text evidence="9">DNA primase is the polymerase that synthesizes small RNA primers for the Okazaki fragments made during discontinuous DNA replication.</text>
</comment>
<evidence type="ECO:0000256" key="8">
    <source>
        <dbReference type="ARBA" id="ARBA00023125"/>
    </source>
</evidence>
<dbReference type="CDD" id="cd07322">
    <property type="entry name" value="PriL_PriS_Eukaryotic"/>
    <property type="match status" value="1"/>
</dbReference>
<evidence type="ECO:0000313" key="12">
    <source>
        <dbReference type="EMBL" id="SCU89251.1"/>
    </source>
</evidence>
<dbReference type="PANTHER" id="PTHR10537:SF3">
    <property type="entry name" value="DNA PRIMASE LARGE SUBUNIT"/>
    <property type="match status" value="1"/>
</dbReference>
<evidence type="ECO:0000313" key="13">
    <source>
        <dbReference type="Proteomes" id="UP000189911"/>
    </source>
</evidence>
<keyword evidence="13" id="KW-1185">Reference proteome</keyword>
<dbReference type="InterPro" id="IPR016558">
    <property type="entry name" value="DNA_primase_lsu_euk"/>
</dbReference>
<evidence type="ECO:0000259" key="11">
    <source>
        <dbReference type="Pfam" id="PF04104"/>
    </source>
</evidence>
<evidence type="ECO:0000256" key="3">
    <source>
        <dbReference type="ARBA" id="ARBA00022515"/>
    </source>
</evidence>
<evidence type="ECO:0000256" key="2">
    <source>
        <dbReference type="ARBA" id="ARBA00022485"/>
    </source>
</evidence>
<dbReference type="FunFam" id="1.20.930.80:FF:000005">
    <property type="entry name" value="DNA primase large subunit"/>
    <property type="match status" value="1"/>
</dbReference>
<dbReference type="InterPro" id="IPR007238">
    <property type="entry name" value="DNA_primase_lsu_euk/arc"/>
</dbReference>
<organism evidence="12 13">
    <name type="scientific">Lachancea nothofagi CBS 11611</name>
    <dbReference type="NCBI Taxonomy" id="1266666"/>
    <lineage>
        <taxon>Eukaryota</taxon>
        <taxon>Fungi</taxon>
        <taxon>Dikarya</taxon>
        <taxon>Ascomycota</taxon>
        <taxon>Saccharomycotina</taxon>
        <taxon>Saccharomycetes</taxon>
        <taxon>Saccharomycetales</taxon>
        <taxon>Saccharomycetaceae</taxon>
        <taxon>Lachancea</taxon>
    </lineage>
</organism>
<dbReference type="GO" id="GO:0006269">
    <property type="term" value="P:DNA replication, synthesis of primer"/>
    <property type="evidence" value="ECO:0007669"/>
    <property type="project" value="UniProtKB-KW"/>
</dbReference>
<feature type="binding site" evidence="10">
    <location>
        <position position="323"/>
    </location>
    <ligand>
        <name>[4Fe-4S] cluster</name>
        <dbReference type="ChEBI" id="CHEBI:49883"/>
    </ligand>
</feature>
<keyword evidence="3 9" id="KW-0639">Primosome</keyword>
<dbReference type="GO" id="GO:0051539">
    <property type="term" value="F:4 iron, 4 sulfur cluster binding"/>
    <property type="evidence" value="ECO:0007669"/>
    <property type="project" value="UniProtKB-UniRule"/>
</dbReference>
<proteinExistence type="inferred from homology"/>
<dbReference type="GO" id="GO:0006270">
    <property type="term" value="P:DNA replication initiation"/>
    <property type="evidence" value="ECO:0007669"/>
    <property type="project" value="TreeGrafter"/>
</dbReference>
<protein>
    <recommendedName>
        <fullName evidence="9">DNA primase large subunit</fullName>
    </recommendedName>
</protein>
<dbReference type="PIRSF" id="PIRSF009449">
    <property type="entry name" value="DNA_primase_large_subunit"/>
    <property type="match status" value="1"/>
</dbReference>
<gene>
    <name evidence="12" type="ORF">LANO_0D04302G</name>
</gene>
<comment type="similarity">
    <text evidence="1 9">Belongs to the eukaryotic-type primase large subunit family.</text>
</comment>
<evidence type="ECO:0000256" key="1">
    <source>
        <dbReference type="ARBA" id="ARBA00010564"/>
    </source>
</evidence>
<dbReference type="GO" id="GO:0003677">
    <property type="term" value="F:DNA binding"/>
    <property type="evidence" value="ECO:0007669"/>
    <property type="project" value="UniProtKB-UniRule"/>
</dbReference>
<dbReference type="GO" id="GO:0046872">
    <property type="term" value="F:metal ion binding"/>
    <property type="evidence" value="ECO:0007669"/>
    <property type="project" value="UniProtKB-UniRule"/>
</dbReference>
<keyword evidence="7 9" id="KW-0411">Iron-sulfur</keyword>